<evidence type="ECO:0000313" key="2">
    <source>
        <dbReference type="Proteomes" id="UP001596101"/>
    </source>
</evidence>
<sequence>MGTDPALIDKLGALAAHVVEEALASGLSWDQAITAFGIASKAIAAQAATQGNGTLEQCTAHAQERLKIGMEQSADVLKAWLR</sequence>
<dbReference type="Proteomes" id="UP001596101">
    <property type="component" value="Unassembled WGS sequence"/>
</dbReference>
<dbReference type="RefSeq" id="WP_379757466.1">
    <property type="nucleotide sequence ID" value="NZ_JBHSMR010000013.1"/>
</dbReference>
<keyword evidence="2" id="KW-1185">Reference proteome</keyword>
<reference evidence="2" key="1">
    <citation type="journal article" date="2019" name="Int. J. Syst. Evol. Microbiol.">
        <title>The Global Catalogue of Microorganisms (GCM) 10K type strain sequencing project: providing services to taxonomists for standard genome sequencing and annotation.</title>
        <authorList>
            <consortium name="The Broad Institute Genomics Platform"/>
            <consortium name="The Broad Institute Genome Sequencing Center for Infectious Disease"/>
            <person name="Wu L."/>
            <person name="Ma J."/>
        </authorList>
    </citation>
    <scope>NUCLEOTIDE SEQUENCE [LARGE SCALE GENOMIC DNA]</scope>
    <source>
        <strain evidence="2">CCUG 43111</strain>
    </source>
</reference>
<gene>
    <name evidence="1" type="ORF">ACFPQ5_15645</name>
</gene>
<accession>A0ABW0MP88</accession>
<dbReference type="EMBL" id="JBHSMR010000013">
    <property type="protein sequence ID" value="MFC5479630.1"/>
    <property type="molecule type" value="Genomic_DNA"/>
</dbReference>
<proteinExistence type="predicted"/>
<name>A0ABW0MP88_9BURK</name>
<organism evidence="1 2">
    <name type="scientific">Massilia suwonensis</name>
    <dbReference type="NCBI Taxonomy" id="648895"/>
    <lineage>
        <taxon>Bacteria</taxon>
        <taxon>Pseudomonadati</taxon>
        <taxon>Pseudomonadota</taxon>
        <taxon>Betaproteobacteria</taxon>
        <taxon>Burkholderiales</taxon>
        <taxon>Oxalobacteraceae</taxon>
        <taxon>Telluria group</taxon>
        <taxon>Massilia</taxon>
    </lineage>
</organism>
<comment type="caution">
    <text evidence="1">The sequence shown here is derived from an EMBL/GenBank/DDBJ whole genome shotgun (WGS) entry which is preliminary data.</text>
</comment>
<evidence type="ECO:0000313" key="1">
    <source>
        <dbReference type="EMBL" id="MFC5479630.1"/>
    </source>
</evidence>
<protein>
    <submittedName>
        <fullName evidence="1">Uncharacterized protein</fullName>
    </submittedName>
</protein>